<organism evidence="8">
    <name type="scientific">Gaeumannomyces tritici (strain R3-111a-1)</name>
    <name type="common">Wheat and barley take-all root rot fungus</name>
    <name type="synonym">Gaeumannomyces graminis var. tritici</name>
    <dbReference type="NCBI Taxonomy" id="644352"/>
    <lineage>
        <taxon>Eukaryota</taxon>
        <taxon>Fungi</taxon>
        <taxon>Dikarya</taxon>
        <taxon>Ascomycota</taxon>
        <taxon>Pezizomycotina</taxon>
        <taxon>Sordariomycetes</taxon>
        <taxon>Sordariomycetidae</taxon>
        <taxon>Magnaporthales</taxon>
        <taxon>Magnaporthaceae</taxon>
        <taxon>Gaeumannomyces</taxon>
    </lineage>
</organism>
<protein>
    <recommendedName>
        <fullName evidence="7">Major facilitator superfamily (MFS) profile domain-containing protein</fullName>
    </recommendedName>
</protein>
<feature type="region of interest" description="Disordered" evidence="5">
    <location>
        <begin position="293"/>
        <end position="318"/>
    </location>
</feature>
<dbReference type="Gene3D" id="1.20.1250.20">
    <property type="entry name" value="MFS general substrate transporter like domains"/>
    <property type="match status" value="2"/>
</dbReference>
<dbReference type="InterPro" id="IPR036259">
    <property type="entry name" value="MFS_trans_sf"/>
</dbReference>
<dbReference type="OrthoDB" id="433512at2759"/>
<feature type="transmembrane region" description="Helical" evidence="6">
    <location>
        <begin position="500"/>
        <end position="518"/>
    </location>
</feature>
<keyword evidence="2 6" id="KW-0812">Transmembrane</keyword>
<reference evidence="10" key="1">
    <citation type="submission" date="2010-07" db="EMBL/GenBank/DDBJ databases">
        <title>The genome sequence of Gaeumannomyces graminis var. tritici strain R3-111a-1.</title>
        <authorList>
            <consortium name="The Broad Institute Genome Sequencing Platform"/>
            <person name="Ma L.-J."/>
            <person name="Dead R."/>
            <person name="Young S."/>
            <person name="Zeng Q."/>
            <person name="Koehrsen M."/>
            <person name="Alvarado L."/>
            <person name="Berlin A."/>
            <person name="Chapman S.B."/>
            <person name="Chen Z."/>
            <person name="Freedman E."/>
            <person name="Gellesch M."/>
            <person name="Goldberg J."/>
            <person name="Griggs A."/>
            <person name="Gujja S."/>
            <person name="Heilman E.R."/>
            <person name="Heiman D."/>
            <person name="Hepburn T."/>
            <person name="Howarth C."/>
            <person name="Jen D."/>
            <person name="Larson L."/>
            <person name="Mehta T."/>
            <person name="Neiman D."/>
            <person name="Pearson M."/>
            <person name="Roberts A."/>
            <person name="Saif S."/>
            <person name="Shea T."/>
            <person name="Shenoy N."/>
            <person name="Sisk P."/>
            <person name="Stolte C."/>
            <person name="Sykes S."/>
            <person name="Walk T."/>
            <person name="White J."/>
            <person name="Yandava C."/>
            <person name="Haas B."/>
            <person name="Nusbaum C."/>
            <person name="Birren B."/>
        </authorList>
    </citation>
    <scope>NUCLEOTIDE SEQUENCE [LARGE SCALE GENOMIC DNA]</scope>
    <source>
        <strain evidence="10">R3-111a-1</strain>
    </source>
</reference>
<keyword evidence="4 6" id="KW-0472">Membrane</keyword>
<feature type="region of interest" description="Disordered" evidence="5">
    <location>
        <begin position="626"/>
        <end position="657"/>
    </location>
</feature>
<feature type="compositionally biased region" description="Acidic residues" evidence="5">
    <location>
        <begin position="301"/>
        <end position="312"/>
    </location>
</feature>
<evidence type="ECO:0000256" key="5">
    <source>
        <dbReference type="SAM" id="MobiDB-lite"/>
    </source>
</evidence>
<evidence type="ECO:0000256" key="2">
    <source>
        <dbReference type="ARBA" id="ARBA00022692"/>
    </source>
</evidence>
<dbReference type="Pfam" id="PF00083">
    <property type="entry name" value="Sugar_tr"/>
    <property type="match status" value="2"/>
</dbReference>
<dbReference type="SUPFAM" id="SSF103473">
    <property type="entry name" value="MFS general substrate transporter"/>
    <property type="match status" value="1"/>
</dbReference>
<dbReference type="AlphaFoldDB" id="J3P7X2"/>
<keyword evidence="3 6" id="KW-1133">Transmembrane helix</keyword>
<feature type="transmembrane region" description="Helical" evidence="6">
    <location>
        <begin position="405"/>
        <end position="425"/>
    </location>
</feature>
<reference evidence="8" key="2">
    <citation type="submission" date="2010-07" db="EMBL/GenBank/DDBJ databases">
        <authorList>
            <consortium name="The Broad Institute Genome Sequencing Platform"/>
            <consortium name="Broad Institute Genome Sequencing Center for Infectious Disease"/>
            <person name="Ma L.-J."/>
            <person name="Dead R."/>
            <person name="Young S."/>
            <person name="Zeng Q."/>
            <person name="Koehrsen M."/>
            <person name="Alvarado L."/>
            <person name="Berlin A."/>
            <person name="Chapman S.B."/>
            <person name="Chen Z."/>
            <person name="Freedman E."/>
            <person name="Gellesch M."/>
            <person name="Goldberg J."/>
            <person name="Griggs A."/>
            <person name="Gujja S."/>
            <person name="Heilman E.R."/>
            <person name="Heiman D."/>
            <person name="Hepburn T."/>
            <person name="Howarth C."/>
            <person name="Jen D."/>
            <person name="Larson L."/>
            <person name="Mehta T."/>
            <person name="Neiman D."/>
            <person name="Pearson M."/>
            <person name="Roberts A."/>
            <person name="Saif S."/>
            <person name="Shea T."/>
            <person name="Shenoy N."/>
            <person name="Sisk P."/>
            <person name="Stolte C."/>
            <person name="Sykes S."/>
            <person name="Walk T."/>
            <person name="White J."/>
            <person name="Yandava C."/>
            <person name="Haas B."/>
            <person name="Nusbaum C."/>
            <person name="Birren B."/>
        </authorList>
    </citation>
    <scope>NUCLEOTIDE SEQUENCE</scope>
    <source>
        <strain evidence="8">R3-111a-1</strain>
    </source>
</reference>
<dbReference type="GO" id="GO:0016020">
    <property type="term" value="C:membrane"/>
    <property type="evidence" value="ECO:0007669"/>
    <property type="project" value="UniProtKB-SubCell"/>
</dbReference>
<reference evidence="9" key="5">
    <citation type="submission" date="2018-04" db="UniProtKB">
        <authorList>
            <consortium name="EnsemblFungi"/>
        </authorList>
    </citation>
    <scope>IDENTIFICATION</scope>
    <source>
        <strain evidence="9">R3-111a-1</strain>
    </source>
</reference>
<feature type="transmembrane region" description="Helical" evidence="6">
    <location>
        <begin position="462"/>
        <end position="488"/>
    </location>
</feature>
<dbReference type="VEuPathDB" id="FungiDB:GGTG_09612"/>
<accession>J3P7X2</accession>
<proteinExistence type="predicted"/>
<dbReference type="RefSeq" id="XP_009225729.1">
    <property type="nucleotide sequence ID" value="XM_009227465.1"/>
</dbReference>
<gene>
    <name evidence="9" type="primary">20350070</name>
    <name evidence="8" type="ORF">GGTG_09612</name>
</gene>
<name>J3P7X2_GAET3</name>
<keyword evidence="10" id="KW-1185">Reference proteome</keyword>
<dbReference type="PROSITE" id="PS50850">
    <property type="entry name" value="MFS"/>
    <property type="match status" value="1"/>
</dbReference>
<feature type="transmembrane region" description="Helical" evidence="6">
    <location>
        <begin position="163"/>
        <end position="184"/>
    </location>
</feature>
<feature type="transmembrane region" description="Helical" evidence="6">
    <location>
        <begin position="244"/>
        <end position="266"/>
    </location>
</feature>
<feature type="transmembrane region" description="Helical" evidence="6">
    <location>
        <begin position="431"/>
        <end position="450"/>
    </location>
</feature>
<feature type="transmembrane region" description="Helical" evidence="6">
    <location>
        <begin position="123"/>
        <end position="143"/>
    </location>
</feature>
<dbReference type="Proteomes" id="UP000006039">
    <property type="component" value="Unassembled WGS sequence"/>
</dbReference>
<evidence type="ECO:0000256" key="1">
    <source>
        <dbReference type="ARBA" id="ARBA00004141"/>
    </source>
</evidence>
<feature type="domain" description="Major facilitator superfamily (MFS) profile" evidence="7">
    <location>
        <begin position="48"/>
        <end position="558"/>
    </location>
</feature>
<evidence type="ECO:0000313" key="8">
    <source>
        <dbReference type="EMBL" id="EJT72755.1"/>
    </source>
</evidence>
<dbReference type="EnsemblFungi" id="EJT72755">
    <property type="protein sequence ID" value="EJT72755"/>
    <property type="gene ID" value="GGTG_09612"/>
</dbReference>
<dbReference type="HOGENOM" id="CLU_001265_46_14_1"/>
<sequence>MISRAVSQVFKWWEPLKLEGDIRHVRHRRRRERQILNILDGIGFSWRVYLVAFMGFLASSWSLIAINITTPALFYLYGPESRDSDGGALPKDADLVLDMVTLGGTVVGMIGFGHVADRLGRSALYGFELLIVLAAIGGAAFSSRGYVDPISGSSSMDIYASLIWWRATLGLGIGAEYPMSAVIASEFTATAWRGTMLAAIFLAQGIGRVCAYGLGRAIIHAYSLQAPAMANGGDASVKLAVDSIWRMVLGLAGVPAVFAIGLRIFIPETPRFYSAIKRDLNKALGAVIKIGSTSPRPQDAASDDSDEPDAEEGGGGRPSWSSAFWTYLFGKSQGWKRLTPLTPQWLLLDIAFYGTGLDSPRTLAGLLMNSTPTVKPGDLPTWNEDLSRPGADIYEVLQLNTGRTLYMTSAAAITGSLAVIPLMGLFKRRTLYIWTSGALALLFAAASITVSQTYGREGDGHYASVVLYALTQFLFNLGPNTLTFVLAAEVFPTEFRGTCYGVAAAGGKVGAILARVISRSMRHVDDERGRGLWIMLAVFSGIMALMAALTLFAPFGLGIPDTQTTERRYDGSAGGGGRRRAICGGGPGGLTDLSLEEISPWPLVESDDEGGDVVEYGDEVRGMRQSRAVGVDGQSGGSSGGLAENGWAGLPPPAQGY</sequence>
<evidence type="ECO:0000256" key="3">
    <source>
        <dbReference type="ARBA" id="ARBA00022989"/>
    </source>
</evidence>
<dbReference type="GeneID" id="20350070"/>
<dbReference type="PANTHER" id="PTHR24064">
    <property type="entry name" value="SOLUTE CARRIER FAMILY 22 MEMBER"/>
    <property type="match status" value="1"/>
</dbReference>
<dbReference type="GO" id="GO:0022857">
    <property type="term" value="F:transmembrane transporter activity"/>
    <property type="evidence" value="ECO:0007669"/>
    <property type="project" value="InterPro"/>
</dbReference>
<feature type="transmembrane region" description="Helical" evidence="6">
    <location>
        <begin position="196"/>
        <end position="224"/>
    </location>
</feature>
<evidence type="ECO:0000313" key="10">
    <source>
        <dbReference type="Proteomes" id="UP000006039"/>
    </source>
</evidence>
<evidence type="ECO:0000313" key="9">
    <source>
        <dbReference type="EnsemblFungi" id="EJT72755"/>
    </source>
</evidence>
<feature type="transmembrane region" description="Helical" evidence="6">
    <location>
        <begin position="48"/>
        <end position="75"/>
    </location>
</feature>
<evidence type="ECO:0000259" key="7">
    <source>
        <dbReference type="PROSITE" id="PS50850"/>
    </source>
</evidence>
<evidence type="ECO:0000256" key="6">
    <source>
        <dbReference type="SAM" id="Phobius"/>
    </source>
</evidence>
<dbReference type="InterPro" id="IPR005828">
    <property type="entry name" value="MFS_sugar_transport-like"/>
</dbReference>
<feature type="transmembrane region" description="Helical" evidence="6">
    <location>
        <begin position="95"/>
        <end position="116"/>
    </location>
</feature>
<dbReference type="eggNOG" id="KOG0252">
    <property type="taxonomic scope" value="Eukaryota"/>
</dbReference>
<comment type="subcellular location">
    <subcellularLocation>
        <location evidence="1">Membrane</location>
        <topology evidence="1">Multi-pass membrane protein</topology>
    </subcellularLocation>
</comment>
<reference evidence="8" key="3">
    <citation type="submission" date="2010-09" db="EMBL/GenBank/DDBJ databases">
        <title>Annotation of Gaeumannomyces graminis var. tritici R3-111a-1.</title>
        <authorList>
            <consortium name="The Broad Institute Genome Sequencing Platform"/>
            <person name="Ma L.-J."/>
            <person name="Dead R."/>
            <person name="Young S.K."/>
            <person name="Zeng Q."/>
            <person name="Gargeya S."/>
            <person name="Fitzgerald M."/>
            <person name="Haas B."/>
            <person name="Abouelleil A."/>
            <person name="Alvarado L."/>
            <person name="Arachchi H.M."/>
            <person name="Berlin A."/>
            <person name="Brown A."/>
            <person name="Chapman S.B."/>
            <person name="Chen Z."/>
            <person name="Dunbar C."/>
            <person name="Freedman E."/>
            <person name="Gearin G."/>
            <person name="Gellesch M."/>
            <person name="Goldberg J."/>
            <person name="Griggs A."/>
            <person name="Gujja S."/>
            <person name="Heiman D."/>
            <person name="Howarth C."/>
            <person name="Larson L."/>
            <person name="Lui A."/>
            <person name="MacDonald P.J.P."/>
            <person name="Mehta T."/>
            <person name="Montmayeur A."/>
            <person name="Murphy C."/>
            <person name="Neiman D."/>
            <person name="Pearson M."/>
            <person name="Priest M."/>
            <person name="Roberts A."/>
            <person name="Saif S."/>
            <person name="Shea T."/>
            <person name="Shenoy N."/>
            <person name="Sisk P."/>
            <person name="Stolte C."/>
            <person name="Sykes S."/>
            <person name="Yandava C."/>
            <person name="Wortman J."/>
            <person name="Nusbaum C."/>
            <person name="Birren B."/>
        </authorList>
    </citation>
    <scope>NUCLEOTIDE SEQUENCE</scope>
    <source>
        <strain evidence="8">R3-111a-1</strain>
    </source>
</reference>
<reference evidence="9" key="4">
    <citation type="journal article" date="2015" name="G3 (Bethesda)">
        <title>Genome sequences of three phytopathogenic species of the Magnaporthaceae family of fungi.</title>
        <authorList>
            <person name="Okagaki L.H."/>
            <person name="Nunes C.C."/>
            <person name="Sailsbery J."/>
            <person name="Clay B."/>
            <person name="Brown D."/>
            <person name="John T."/>
            <person name="Oh Y."/>
            <person name="Young N."/>
            <person name="Fitzgerald M."/>
            <person name="Haas B.J."/>
            <person name="Zeng Q."/>
            <person name="Young S."/>
            <person name="Adiconis X."/>
            <person name="Fan L."/>
            <person name="Levin J.Z."/>
            <person name="Mitchell T.K."/>
            <person name="Okubara P.A."/>
            <person name="Farman M.L."/>
            <person name="Kohn L.M."/>
            <person name="Birren B."/>
            <person name="Ma L.-J."/>
            <person name="Dean R.A."/>
        </authorList>
    </citation>
    <scope>NUCLEOTIDE SEQUENCE</scope>
    <source>
        <strain evidence="9">R3-111a-1</strain>
    </source>
</reference>
<feature type="transmembrane region" description="Helical" evidence="6">
    <location>
        <begin position="530"/>
        <end position="557"/>
    </location>
</feature>
<evidence type="ECO:0000256" key="4">
    <source>
        <dbReference type="ARBA" id="ARBA00023136"/>
    </source>
</evidence>
<dbReference type="STRING" id="644352.J3P7X2"/>
<dbReference type="EMBL" id="GL385399">
    <property type="protein sequence ID" value="EJT72755.1"/>
    <property type="molecule type" value="Genomic_DNA"/>
</dbReference>
<dbReference type="InterPro" id="IPR020846">
    <property type="entry name" value="MFS_dom"/>
</dbReference>